<keyword evidence="2" id="KW-1185">Reference proteome</keyword>
<reference evidence="1" key="2">
    <citation type="submission" date="2025-09" db="UniProtKB">
        <authorList>
            <consortium name="Ensembl"/>
        </authorList>
    </citation>
    <scope>IDENTIFICATION</scope>
</reference>
<protein>
    <recommendedName>
        <fullName evidence="3">Fibrillar collagen NC1 domain-containing protein</fullName>
    </recommendedName>
</protein>
<evidence type="ECO:0008006" key="3">
    <source>
        <dbReference type="Google" id="ProtNLM"/>
    </source>
</evidence>
<dbReference type="Proteomes" id="UP000261520">
    <property type="component" value="Unplaced"/>
</dbReference>
<dbReference type="Gene3D" id="2.60.120.1000">
    <property type="match status" value="1"/>
</dbReference>
<evidence type="ECO:0000313" key="1">
    <source>
        <dbReference type="Ensembl" id="ENSPMGP00000025611.1"/>
    </source>
</evidence>
<evidence type="ECO:0000313" key="2">
    <source>
        <dbReference type="Proteomes" id="UP000261520"/>
    </source>
</evidence>
<dbReference type="STRING" id="409849.ENSPMGP00000025611"/>
<accession>A0A3B4BAQ2</accession>
<sequence>MNFIHLLSSEAVQHIIIHCLNMSVWSTGPSAQPSDVTFTTWTGQKIQAGDLLQPLVPRDDCGVSIKAKAGFQFLVFVHVLFFFYARFRLEVGPVCFL</sequence>
<name>A0A3B4BAQ2_9GOBI</name>
<proteinExistence type="predicted"/>
<dbReference type="Ensembl" id="ENSPMGT00000027277.1">
    <property type="protein sequence ID" value="ENSPMGP00000025611.1"/>
    <property type="gene ID" value="ENSPMGG00000020665.1"/>
</dbReference>
<reference evidence="1" key="1">
    <citation type="submission" date="2025-08" db="UniProtKB">
        <authorList>
            <consortium name="Ensembl"/>
        </authorList>
    </citation>
    <scope>IDENTIFICATION</scope>
</reference>
<dbReference type="AlphaFoldDB" id="A0A3B4BAQ2"/>
<organism evidence="1 2">
    <name type="scientific">Periophthalmus magnuspinnatus</name>
    <dbReference type="NCBI Taxonomy" id="409849"/>
    <lineage>
        <taxon>Eukaryota</taxon>
        <taxon>Metazoa</taxon>
        <taxon>Chordata</taxon>
        <taxon>Craniata</taxon>
        <taxon>Vertebrata</taxon>
        <taxon>Euteleostomi</taxon>
        <taxon>Actinopterygii</taxon>
        <taxon>Neopterygii</taxon>
        <taxon>Teleostei</taxon>
        <taxon>Neoteleostei</taxon>
        <taxon>Acanthomorphata</taxon>
        <taxon>Gobiaria</taxon>
        <taxon>Gobiiformes</taxon>
        <taxon>Gobioidei</taxon>
        <taxon>Gobiidae</taxon>
        <taxon>Oxudercinae</taxon>
        <taxon>Periophthalmus</taxon>
    </lineage>
</organism>